<dbReference type="Gene3D" id="1.25.40.390">
    <property type="match status" value="1"/>
</dbReference>
<dbReference type="InterPro" id="IPR012944">
    <property type="entry name" value="SusD_RagB_dom"/>
</dbReference>
<feature type="domain" description="SusD-like N-terminal" evidence="7">
    <location>
        <begin position="117"/>
        <end position="237"/>
    </location>
</feature>
<dbReference type="EMBL" id="BAMD01000002">
    <property type="protein sequence ID" value="GAF01627.1"/>
    <property type="molecule type" value="Genomic_DNA"/>
</dbReference>
<dbReference type="Pfam" id="PF07980">
    <property type="entry name" value="SusD_RagB"/>
    <property type="match status" value="1"/>
</dbReference>
<proteinExistence type="inferred from homology"/>
<comment type="subcellular location">
    <subcellularLocation>
        <location evidence="1">Cell outer membrane</location>
    </subcellularLocation>
</comment>
<dbReference type="Proteomes" id="UP000019402">
    <property type="component" value="Unassembled WGS sequence"/>
</dbReference>
<organism evidence="8 9">
    <name type="scientific">Saccharicrinis fermentans DSM 9555 = JCM 21142</name>
    <dbReference type="NCBI Taxonomy" id="869213"/>
    <lineage>
        <taxon>Bacteria</taxon>
        <taxon>Pseudomonadati</taxon>
        <taxon>Bacteroidota</taxon>
        <taxon>Bacteroidia</taxon>
        <taxon>Marinilabiliales</taxon>
        <taxon>Marinilabiliaceae</taxon>
        <taxon>Saccharicrinis</taxon>
    </lineage>
</organism>
<dbReference type="eggNOG" id="COG1435">
    <property type="taxonomic scope" value="Bacteria"/>
</dbReference>
<sequence>MKIKLYILLFIFAPLFVSCEDYLDKQQDQDGMDQYDVFEELLTAKEFLNGAYADLITEVDALGSSADYLPGMTMSGEGHPGRLSDIGATDFLSVYPAFSAGEYLSLMDKGSNYPNFVGRYKRAWQSIRTTCSFLENCDLIADASSDEVDLLKGQAYFLRAFNYHLLTKRHGGLIYLKSTIDLNEPFNQTRESYESNYEDMIEDLDLAIALLPVTWESGEYGRPTKGAAMALKSRISLFRASPLVNESNDVTKWEAAAEAAGDLINYAADNGLYPLIDASAAITMDVDHNGADLYVPEHELLEPYRSIFVGPGKTKIVPDEVIFMVANNKLPVINGVLGFPSTALTNGFTFMKGNQKPMGIGATANFVEKFETKNGLAIEDDPSYNPQEPFINRDPRFYNNILFDGVPWIEETQYNKTGIIDLATVNENGASGLDRHNYALTSNADLYKVRNLTGLLIRKWRPHGWLWSSNRNFHVNENVFRMAEVYLNYAEAVNEAYGPNGTSSNCTLTALEAVNMIRNRVGMPNVNSIYTGDVASFRERIHNERAIELCFEGIRYDDIRRWKTAGDDENTKVEYLEQYWQGVSETYPTGYRYSTEEQPALKKTFSEKHYWWPIPTSEIEAVPSFGQTPGW</sequence>
<evidence type="ECO:0000256" key="1">
    <source>
        <dbReference type="ARBA" id="ARBA00004442"/>
    </source>
</evidence>
<comment type="caution">
    <text evidence="8">The sequence shown here is derived from an EMBL/GenBank/DDBJ whole genome shotgun (WGS) entry which is preliminary data.</text>
</comment>
<evidence type="ECO:0000313" key="9">
    <source>
        <dbReference type="Proteomes" id="UP000019402"/>
    </source>
</evidence>
<gene>
    <name evidence="8" type="ORF">JCM21142_239</name>
</gene>
<dbReference type="SUPFAM" id="SSF48452">
    <property type="entry name" value="TPR-like"/>
    <property type="match status" value="1"/>
</dbReference>
<protein>
    <submittedName>
        <fullName evidence="8">SusD family protein</fullName>
    </submittedName>
</protein>
<accession>W7Y0Z6</accession>
<evidence type="ECO:0000259" key="6">
    <source>
        <dbReference type="Pfam" id="PF07980"/>
    </source>
</evidence>
<feature type="domain" description="RagB/SusD" evidence="6">
    <location>
        <begin position="358"/>
        <end position="631"/>
    </location>
</feature>
<evidence type="ECO:0000259" key="7">
    <source>
        <dbReference type="Pfam" id="PF14322"/>
    </source>
</evidence>
<evidence type="ECO:0000256" key="4">
    <source>
        <dbReference type="ARBA" id="ARBA00023136"/>
    </source>
</evidence>
<dbReference type="Pfam" id="PF14322">
    <property type="entry name" value="SusD-like_3"/>
    <property type="match status" value="1"/>
</dbReference>
<dbReference type="GO" id="GO:0009279">
    <property type="term" value="C:cell outer membrane"/>
    <property type="evidence" value="ECO:0007669"/>
    <property type="project" value="UniProtKB-SubCell"/>
</dbReference>
<name>W7Y0Z6_9BACT</name>
<dbReference type="AlphaFoldDB" id="W7Y0Z6"/>
<dbReference type="PROSITE" id="PS51257">
    <property type="entry name" value="PROKAR_LIPOPROTEIN"/>
    <property type="match status" value="1"/>
</dbReference>
<dbReference type="STRING" id="869213.GCA_000517085_03252"/>
<keyword evidence="9" id="KW-1185">Reference proteome</keyword>
<keyword evidence="3" id="KW-0732">Signal</keyword>
<evidence type="ECO:0000313" key="8">
    <source>
        <dbReference type="EMBL" id="GAF01627.1"/>
    </source>
</evidence>
<dbReference type="InterPro" id="IPR033985">
    <property type="entry name" value="SusD-like_N"/>
</dbReference>
<reference evidence="8 9" key="1">
    <citation type="journal article" date="2014" name="Genome Announc.">
        <title>Draft Genome Sequence of Cytophaga fermentans JCM 21142T, a Facultative Anaerobe Isolated from Marine Mud.</title>
        <authorList>
            <person name="Starns D."/>
            <person name="Oshima K."/>
            <person name="Suda W."/>
            <person name="Iino T."/>
            <person name="Yuki M."/>
            <person name="Inoue J."/>
            <person name="Kitamura K."/>
            <person name="Iida T."/>
            <person name="Darby A."/>
            <person name="Hattori M."/>
            <person name="Ohkuma M."/>
        </authorList>
    </citation>
    <scope>NUCLEOTIDE SEQUENCE [LARGE SCALE GENOMIC DNA]</scope>
    <source>
        <strain evidence="8 9">JCM 21142</strain>
    </source>
</reference>
<dbReference type="InterPro" id="IPR011990">
    <property type="entry name" value="TPR-like_helical_dom_sf"/>
</dbReference>
<keyword evidence="5" id="KW-0998">Cell outer membrane</keyword>
<evidence type="ECO:0000256" key="5">
    <source>
        <dbReference type="ARBA" id="ARBA00023237"/>
    </source>
</evidence>
<evidence type="ECO:0000256" key="2">
    <source>
        <dbReference type="ARBA" id="ARBA00006275"/>
    </source>
</evidence>
<comment type="similarity">
    <text evidence="2">Belongs to the SusD family.</text>
</comment>
<keyword evidence="4" id="KW-0472">Membrane</keyword>
<evidence type="ECO:0000256" key="3">
    <source>
        <dbReference type="ARBA" id="ARBA00022729"/>
    </source>
</evidence>